<evidence type="ECO:0000259" key="8">
    <source>
        <dbReference type="PROSITE" id="PS51195"/>
    </source>
</evidence>
<keyword evidence="3" id="KW-0347">Helicase</keyword>
<evidence type="ECO:0000256" key="4">
    <source>
        <dbReference type="ARBA" id="ARBA00022840"/>
    </source>
</evidence>
<evidence type="ECO:0000256" key="3">
    <source>
        <dbReference type="ARBA" id="ARBA00022806"/>
    </source>
</evidence>
<dbReference type="PANTHER" id="PTHR47959">
    <property type="entry name" value="ATP-DEPENDENT RNA HELICASE RHLE-RELATED"/>
    <property type="match status" value="1"/>
</dbReference>
<dbReference type="InterPro" id="IPR014014">
    <property type="entry name" value="RNA_helicase_DEAD_Q_motif"/>
</dbReference>
<keyword evidence="2" id="KW-0378">Hydrolase</keyword>
<feature type="compositionally biased region" description="Basic and acidic residues" evidence="5">
    <location>
        <begin position="1"/>
        <end position="11"/>
    </location>
</feature>
<dbReference type="SMART" id="SM00490">
    <property type="entry name" value="HELICc"/>
    <property type="match status" value="1"/>
</dbReference>
<feature type="domain" description="Helicase C-terminal" evidence="7">
    <location>
        <begin position="254"/>
        <end position="401"/>
    </location>
</feature>
<evidence type="ECO:0000256" key="1">
    <source>
        <dbReference type="ARBA" id="ARBA00022741"/>
    </source>
</evidence>
<dbReference type="InterPro" id="IPR001650">
    <property type="entry name" value="Helicase_C-like"/>
</dbReference>
<dbReference type="InterPro" id="IPR011545">
    <property type="entry name" value="DEAD/DEAH_box_helicase_dom"/>
</dbReference>
<feature type="domain" description="Helicase ATP-binding" evidence="6">
    <location>
        <begin position="58"/>
        <end position="226"/>
    </location>
</feature>
<dbReference type="InterPro" id="IPR050079">
    <property type="entry name" value="DEAD_box_RNA_helicase"/>
</dbReference>
<dbReference type="Pfam" id="PF00271">
    <property type="entry name" value="Helicase_C"/>
    <property type="match status" value="1"/>
</dbReference>
<dbReference type="EMBL" id="MN740254">
    <property type="protein sequence ID" value="QHT96177.1"/>
    <property type="molecule type" value="Genomic_DNA"/>
</dbReference>
<dbReference type="Pfam" id="PF00270">
    <property type="entry name" value="DEAD"/>
    <property type="match status" value="1"/>
</dbReference>
<dbReference type="GO" id="GO:0016787">
    <property type="term" value="F:hydrolase activity"/>
    <property type="evidence" value="ECO:0007669"/>
    <property type="project" value="UniProtKB-KW"/>
</dbReference>
<dbReference type="AlphaFoldDB" id="A0A6C0IWG2"/>
<dbReference type="PROSITE" id="PS51192">
    <property type="entry name" value="HELICASE_ATP_BIND_1"/>
    <property type="match status" value="1"/>
</dbReference>
<dbReference type="GO" id="GO:0003724">
    <property type="term" value="F:RNA helicase activity"/>
    <property type="evidence" value="ECO:0007669"/>
    <property type="project" value="InterPro"/>
</dbReference>
<dbReference type="InterPro" id="IPR014001">
    <property type="entry name" value="Helicase_ATP-bd"/>
</dbReference>
<name>A0A6C0IWG2_9ZZZZ</name>
<evidence type="ECO:0000259" key="7">
    <source>
        <dbReference type="PROSITE" id="PS51194"/>
    </source>
</evidence>
<evidence type="ECO:0000259" key="6">
    <source>
        <dbReference type="PROSITE" id="PS51192"/>
    </source>
</evidence>
<organism evidence="9">
    <name type="scientific">viral metagenome</name>
    <dbReference type="NCBI Taxonomy" id="1070528"/>
    <lineage>
        <taxon>unclassified sequences</taxon>
        <taxon>metagenomes</taxon>
        <taxon>organismal metagenomes</taxon>
    </lineage>
</organism>
<feature type="region of interest" description="Disordered" evidence="5">
    <location>
        <begin position="1"/>
        <end position="25"/>
    </location>
</feature>
<evidence type="ECO:0000256" key="2">
    <source>
        <dbReference type="ARBA" id="ARBA00022801"/>
    </source>
</evidence>
<sequence>MENNFENKSENISEPNSGYNSENNSETNFENLNLSEKLIKGVYIYGFKKPSKIQVKGIQAINTGKDCIIQSQSGTGKTATYLLGILNKIEENDKCQAIIITPTRELATQVFKVANEICKFNKIKVEICTGGTSINENRSNLKKTNLVIGTIGRINHMVQENRINIYNVKLLALDEADDILSEGVSKELGIIFNKVPSGTQICLISATLSNNVFELSNEFMHQPLKILLKKDEIPVDLIKQFYIDVEIEDLKLEVLLDLYNLISTSQAIIFCNTIRKVEWLTTSLEENNFSITSIHGKMTSVERTEVVKDFRNGKTRILITTDLLSRGIDIPHVNLVINYDLPPNKETYIHRIGRCGRFGKKGVAIALVKMKDQYDIKCINRMKTFYNMNIDELPEDIETYL</sequence>
<dbReference type="PROSITE" id="PS51194">
    <property type="entry name" value="HELICASE_CTER"/>
    <property type="match status" value="1"/>
</dbReference>
<protein>
    <recommendedName>
        <fullName evidence="10">Helicase</fullName>
    </recommendedName>
</protein>
<dbReference type="InterPro" id="IPR027417">
    <property type="entry name" value="P-loop_NTPase"/>
</dbReference>
<dbReference type="PANTHER" id="PTHR47959:SF1">
    <property type="entry name" value="ATP-DEPENDENT RNA HELICASE DBPA"/>
    <property type="match status" value="1"/>
</dbReference>
<dbReference type="SUPFAM" id="SSF52540">
    <property type="entry name" value="P-loop containing nucleoside triphosphate hydrolases"/>
    <property type="match status" value="1"/>
</dbReference>
<keyword evidence="4" id="KW-0067">ATP-binding</keyword>
<evidence type="ECO:0008006" key="10">
    <source>
        <dbReference type="Google" id="ProtNLM"/>
    </source>
</evidence>
<proteinExistence type="predicted"/>
<accession>A0A6C0IWG2</accession>
<dbReference type="CDD" id="cd18787">
    <property type="entry name" value="SF2_C_DEAD"/>
    <property type="match status" value="1"/>
</dbReference>
<keyword evidence="1" id="KW-0547">Nucleotide-binding</keyword>
<dbReference type="PROSITE" id="PS51195">
    <property type="entry name" value="Q_MOTIF"/>
    <property type="match status" value="1"/>
</dbReference>
<dbReference type="SMART" id="SM00487">
    <property type="entry name" value="DEXDc"/>
    <property type="match status" value="1"/>
</dbReference>
<dbReference type="Gene3D" id="3.40.50.300">
    <property type="entry name" value="P-loop containing nucleotide triphosphate hydrolases"/>
    <property type="match status" value="2"/>
</dbReference>
<dbReference type="GO" id="GO:0005829">
    <property type="term" value="C:cytosol"/>
    <property type="evidence" value="ECO:0007669"/>
    <property type="project" value="TreeGrafter"/>
</dbReference>
<evidence type="ECO:0000313" key="9">
    <source>
        <dbReference type="EMBL" id="QHT96177.1"/>
    </source>
</evidence>
<feature type="domain" description="DEAD-box RNA helicase Q" evidence="8">
    <location>
        <begin position="27"/>
        <end position="55"/>
    </location>
</feature>
<dbReference type="GO" id="GO:0005524">
    <property type="term" value="F:ATP binding"/>
    <property type="evidence" value="ECO:0007669"/>
    <property type="project" value="UniProtKB-KW"/>
</dbReference>
<reference evidence="9" key="1">
    <citation type="journal article" date="2020" name="Nature">
        <title>Giant virus diversity and host interactions through global metagenomics.</title>
        <authorList>
            <person name="Schulz F."/>
            <person name="Roux S."/>
            <person name="Paez-Espino D."/>
            <person name="Jungbluth S."/>
            <person name="Walsh D.A."/>
            <person name="Denef V.J."/>
            <person name="McMahon K.D."/>
            <person name="Konstantinidis K.T."/>
            <person name="Eloe-Fadrosh E.A."/>
            <person name="Kyrpides N.C."/>
            <person name="Woyke T."/>
        </authorList>
    </citation>
    <scope>NUCLEOTIDE SEQUENCE</scope>
    <source>
        <strain evidence="9">GVMAG-M-3300024302-11</strain>
    </source>
</reference>
<dbReference type="GO" id="GO:0003676">
    <property type="term" value="F:nucleic acid binding"/>
    <property type="evidence" value="ECO:0007669"/>
    <property type="project" value="InterPro"/>
</dbReference>
<evidence type="ECO:0000256" key="5">
    <source>
        <dbReference type="SAM" id="MobiDB-lite"/>
    </source>
</evidence>